<dbReference type="InterPro" id="IPR000515">
    <property type="entry name" value="MetI-like"/>
</dbReference>
<evidence type="ECO:0000256" key="5">
    <source>
        <dbReference type="ARBA" id="ARBA00022989"/>
    </source>
</evidence>
<evidence type="ECO:0000256" key="3">
    <source>
        <dbReference type="ARBA" id="ARBA00022475"/>
    </source>
</evidence>
<feature type="transmembrane region" description="Helical" evidence="7">
    <location>
        <begin position="106"/>
        <end position="123"/>
    </location>
</feature>
<dbReference type="InterPro" id="IPR035906">
    <property type="entry name" value="MetI-like_sf"/>
</dbReference>
<dbReference type="SUPFAM" id="SSF161098">
    <property type="entry name" value="MetI-like"/>
    <property type="match status" value="1"/>
</dbReference>
<organism evidence="9 10">
    <name type="scientific">Blautia producta</name>
    <dbReference type="NCBI Taxonomy" id="33035"/>
    <lineage>
        <taxon>Bacteria</taxon>
        <taxon>Bacillati</taxon>
        <taxon>Bacillota</taxon>
        <taxon>Clostridia</taxon>
        <taxon>Lachnospirales</taxon>
        <taxon>Lachnospiraceae</taxon>
        <taxon>Blautia</taxon>
    </lineage>
</organism>
<keyword evidence="3" id="KW-1003">Cell membrane</keyword>
<keyword evidence="4 7" id="KW-0812">Transmembrane</keyword>
<dbReference type="GO" id="GO:0005886">
    <property type="term" value="C:plasma membrane"/>
    <property type="evidence" value="ECO:0007669"/>
    <property type="project" value="UniProtKB-SubCell"/>
</dbReference>
<sequence length="297" mass="33172">MERALRDKKAICIFVLPALIWFCAIALFPVFQSAGYSLLDWDGVTKAKFIGAANYMKMFQDPLFFKSIWNSILLAAASVFIQLPISMILALVLAGGVRGENFYRNVFFVPVIISGTIIAHLWLKIYHPSYGLLNMGLGAVGLDALQREWLGDKGTALLACFVPMVWQYIGYHMLLFYSAAKSISPEIIEAAQVDGATRFQTSIRVIIPMIVPMIKACVIFAIIGSLKSFDLIYILTNGGPVHASEVPSLLMYKKIFVTNEYGYASAIAIFIILECLLFTFIVQKIFNRIQKDQEEPV</sequence>
<keyword evidence="5 7" id="KW-1133">Transmembrane helix</keyword>
<evidence type="ECO:0000313" key="10">
    <source>
        <dbReference type="Proteomes" id="UP000289794"/>
    </source>
</evidence>
<dbReference type="AlphaFoldDB" id="A0A4V0Z769"/>
<gene>
    <name evidence="9" type="primary">lacF_11</name>
    <name evidence="9" type="ORF">PMF13cell1_01282</name>
</gene>
<dbReference type="GO" id="GO:0055085">
    <property type="term" value="P:transmembrane transport"/>
    <property type="evidence" value="ECO:0007669"/>
    <property type="project" value="InterPro"/>
</dbReference>
<dbReference type="KEGG" id="bpro:PMF13cell1_01282"/>
<protein>
    <submittedName>
        <fullName evidence="9">Lactose transport system permease protein LacF</fullName>
    </submittedName>
</protein>
<keyword evidence="6 7" id="KW-0472">Membrane</keyword>
<comment type="similarity">
    <text evidence="7">Belongs to the binding-protein-dependent transport system permease family.</text>
</comment>
<evidence type="ECO:0000256" key="2">
    <source>
        <dbReference type="ARBA" id="ARBA00022448"/>
    </source>
</evidence>
<evidence type="ECO:0000256" key="4">
    <source>
        <dbReference type="ARBA" id="ARBA00022692"/>
    </source>
</evidence>
<dbReference type="InterPro" id="IPR051393">
    <property type="entry name" value="ABC_transporter_permease"/>
</dbReference>
<dbReference type="Gene3D" id="1.10.3720.10">
    <property type="entry name" value="MetI-like"/>
    <property type="match status" value="1"/>
</dbReference>
<feature type="transmembrane region" description="Helical" evidence="7">
    <location>
        <begin position="205"/>
        <end position="226"/>
    </location>
</feature>
<feature type="transmembrane region" description="Helical" evidence="7">
    <location>
        <begin position="12"/>
        <end position="31"/>
    </location>
</feature>
<accession>A0A4V0Z769</accession>
<dbReference type="Pfam" id="PF00528">
    <property type="entry name" value="BPD_transp_1"/>
    <property type="match status" value="1"/>
</dbReference>
<dbReference type="Proteomes" id="UP000289794">
    <property type="component" value="Chromosome"/>
</dbReference>
<dbReference type="RefSeq" id="WP_130180196.1">
    <property type="nucleotide sequence ID" value="NZ_CP035945.1"/>
</dbReference>
<feature type="transmembrane region" description="Helical" evidence="7">
    <location>
        <begin position="156"/>
        <end position="177"/>
    </location>
</feature>
<feature type="domain" description="ABC transmembrane type-1" evidence="8">
    <location>
        <begin position="68"/>
        <end position="282"/>
    </location>
</feature>
<dbReference type="CDD" id="cd06261">
    <property type="entry name" value="TM_PBP2"/>
    <property type="match status" value="1"/>
</dbReference>
<dbReference type="PANTHER" id="PTHR30193:SF37">
    <property type="entry name" value="INNER MEMBRANE ABC TRANSPORTER PERMEASE PROTEIN YCJO"/>
    <property type="match status" value="1"/>
</dbReference>
<feature type="transmembrane region" description="Helical" evidence="7">
    <location>
        <begin position="68"/>
        <end position="94"/>
    </location>
</feature>
<evidence type="ECO:0000256" key="1">
    <source>
        <dbReference type="ARBA" id="ARBA00004651"/>
    </source>
</evidence>
<evidence type="ECO:0000256" key="6">
    <source>
        <dbReference type="ARBA" id="ARBA00023136"/>
    </source>
</evidence>
<dbReference type="PROSITE" id="PS50928">
    <property type="entry name" value="ABC_TM1"/>
    <property type="match status" value="1"/>
</dbReference>
<evidence type="ECO:0000256" key="7">
    <source>
        <dbReference type="RuleBase" id="RU363032"/>
    </source>
</evidence>
<evidence type="ECO:0000259" key="8">
    <source>
        <dbReference type="PROSITE" id="PS50928"/>
    </source>
</evidence>
<dbReference type="PANTHER" id="PTHR30193">
    <property type="entry name" value="ABC TRANSPORTER PERMEASE PROTEIN"/>
    <property type="match status" value="1"/>
</dbReference>
<name>A0A4V0Z769_9FIRM</name>
<comment type="subcellular location">
    <subcellularLocation>
        <location evidence="1 7">Cell membrane</location>
        <topology evidence="1 7">Multi-pass membrane protein</topology>
    </subcellularLocation>
</comment>
<evidence type="ECO:0000313" key="9">
    <source>
        <dbReference type="EMBL" id="QBE95758.1"/>
    </source>
</evidence>
<proteinExistence type="inferred from homology"/>
<keyword evidence="2 7" id="KW-0813">Transport</keyword>
<dbReference type="EMBL" id="CP035945">
    <property type="protein sequence ID" value="QBE95758.1"/>
    <property type="molecule type" value="Genomic_DNA"/>
</dbReference>
<feature type="transmembrane region" description="Helical" evidence="7">
    <location>
        <begin position="261"/>
        <end position="282"/>
    </location>
</feature>
<reference evidence="9 10" key="1">
    <citation type="submission" date="2019-01" db="EMBL/GenBank/DDBJ databases">
        <title>PMF-metabolizing Aryl O-demethylase.</title>
        <authorList>
            <person name="Kim M."/>
        </authorList>
    </citation>
    <scope>NUCLEOTIDE SEQUENCE [LARGE SCALE GENOMIC DNA]</scope>
    <source>
        <strain evidence="9 10">PMF1</strain>
    </source>
</reference>